<dbReference type="GO" id="GO:0003824">
    <property type="term" value="F:catalytic activity"/>
    <property type="evidence" value="ECO:0007669"/>
    <property type="project" value="InterPro"/>
</dbReference>
<dbReference type="InterPro" id="IPR020556">
    <property type="entry name" value="Amidase_CS"/>
</dbReference>
<dbReference type="AlphaFoldDB" id="A0A9Q1HIZ1"/>
<dbReference type="Gene3D" id="3.90.1300.10">
    <property type="entry name" value="Amidase signature (AS) domain"/>
    <property type="match status" value="2"/>
</dbReference>
<feature type="domain" description="Amidase" evidence="3">
    <location>
        <begin position="76"/>
        <end position="363"/>
    </location>
</feature>
<evidence type="ECO:0000256" key="1">
    <source>
        <dbReference type="ARBA" id="ARBA00009199"/>
    </source>
</evidence>
<name>A0A9Q1HIZ1_HOLLE</name>
<proteinExistence type="inferred from homology"/>
<sequence length="649" mass="68101">MKKTEGSLYRAHAVSGPTLEHVTSIANKHGLDISEDDLKAYQKIMKESCDALCDVDLLPEPSLPTKYPRIPGYRPMPEENVLNAWYWKTNITGAETGKIAGKKIAVKDNIAVAGVPMMVGCSALEGYVPEFDATVVTRLLDEGNVELIGNCRLGGTVLGKSTCESLCGSGASFTCNKGPVLNFHNPLHDAGGSSGGSATLVASGEVDLAIGSDQGGSVRLPASWCGVVGLKPTHGLVPYTGAMCFEASVDHLGPMASNVHDCALMLEVLAGYDDGLDPRQTQDMVVPEYTTEMQGDLNGMKIGIVSEGFGWDDADPKVEDLVRKSVEKLTKVGATVTDISVPLHKLSSVIWKQVYVEGFTDTVFKTGVFVCCNGCLWFGSNYIVTVENVVAAFIVIDGVAAFIVIDAVAAFIVIDAVAAFIVIDAVAPFIVIDGVAAFIVIDGVAAFIVIDGVAAFIVIDGVAAFIVIDGVAAFIVIDGVAAYIVIDGVAAYIVIDGVAAFIVIDGVAAFIVIDGVAAFIVIDGVAAFIVIDGVAAFIVIDGVAAFIVIDGVAAFIVIDVVAVAVFILGLILQWPQTDQSGAHLFSKYLTRLGRISVNTRCANLTGHPAISVNAGFLYDGLPVGAMFIGRHFEEVTLLKVAENFEKLVG</sequence>
<feature type="transmembrane region" description="Helical" evidence="2">
    <location>
        <begin position="376"/>
        <end position="396"/>
    </location>
</feature>
<dbReference type="PANTHER" id="PTHR11895">
    <property type="entry name" value="TRANSAMIDASE"/>
    <property type="match status" value="1"/>
</dbReference>
<reference evidence="4" key="1">
    <citation type="submission" date="2021-10" db="EMBL/GenBank/DDBJ databases">
        <title>Tropical sea cucumber genome reveals ecological adaptation and Cuvierian tubules defense mechanism.</title>
        <authorList>
            <person name="Chen T."/>
        </authorList>
    </citation>
    <scope>NUCLEOTIDE SEQUENCE</scope>
    <source>
        <strain evidence="4">Nanhai2018</strain>
        <tissue evidence="4">Muscle</tissue>
    </source>
</reference>
<dbReference type="OrthoDB" id="421993at2759"/>
<evidence type="ECO:0000313" key="5">
    <source>
        <dbReference type="Proteomes" id="UP001152320"/>
    </source>
</evidence>
<comment type="caution">
    <text evidence="4">The sequence shown here is derived from an EMBL/GenBank/DDBJ whole genome shotgun (WGS) entry which is preliminary data.</text>
</comment>
<feature type="transmembrane region" description="Helical" evidence="2">
    <location>
        <begin position="520"/>
        <end position="540"/>
    </location>
</feature>
<dbReference type="SUPFAM" id="SSF75304">
    <property type="entry name" value="Amidase signature (AS) enzymes"/>
    <property type="match status" value="2"/>
</dbReference>
<keyword evidence="2" id="KW-1133">Transmembrane helix</keyword>
<dbReference type="InterPro" id="IPR023631">
    <property type="entry name" value="Amidase_dom"/>
</dbReference>
<keyword evidence="2" id="KW-0812">Transmembrane</keyword>
<dbReference type="EMBL" id="JAIZAY010000002">
    <property type="protein sequence ID" value="KAJ8046696.1"/>
    <property type="molecule type" value="Genomic_DNA"/>
</dbReference>
<feature type="transmembrane region" description="Helical" evidence="2">
    <location>
        <begin position="492"/>
        <end position="513"/>
    </location>
</feature>
<gene>
    <name evidence="4" type="ORF">HOLleu_05460</name>
</gene>
<comment type="similarity">
    <text evidence="1">Belongs to the amidase family.</text>
</comment>
<dbReference type="PANTHER" id="PTHR11895:SF170">
    <property type="entry name" value="AMIDASE"/>
    <property type="match status" value="1"/>
</dbReference>
<dbReference type="InterPro" id="IPR036928">
    <property type="entry name" value="AS_sf"/>
</dbReference>
<feature type="transmembrane region" description="Helical" evidence="2">
    <location>
        <begin position="429"/>
        <end position="450"/>
    </location>
</feature>
<dbReference type="InterPro" id="IPR000120">
    <property type="entry name" value="Amidase"/>
</dbReference>
<dbReference type="Pfam" id="PF01425">
    <property type="entry name" value="Amidase"/>
    <property type="match status" value="1"/>
</dbReference>
<evidence type="ECO:0000313" key="4">
    <source>
        <dbReference type="EMBL" id="KAJ8046696.1"/>
    </source>
</evidence>
<accession>A0A9Q1HIZ1</accession>
<dbReference type="PROSITE" id="PS00571">
    <property type="entry name" value="AMIDASES"/>
    <property type="match status" value="1"/>
</dbReference>
<keyword evidence="5" id="KW-1185">Reference proteome</keyword>
<feature type="transmembrane region" description="Helical" evidence="2">
    <location>
        <begin position="403"/>
        <end position="423"/>
    </location>
</feature>
<feature type="transmembrane region" description="Helical" evidence="2">
    <location>
        <begin position="462"/>
        <end position="486"/>
    </location>
</feature>
<evidence type="ECO:0000259" key="3">
    <source>
        <dbReference type="Pfam" id="PF01425"/>
    </source>
</evidence>
<protein>
    <submittedName>
        <fullName evidence="4">Glutamyl-tRNA(Gln) amidotransferase subunit A, mitochondrial</fullName>
    </submittedName>
</protein>
<keyword evidence="2" id="KW-0472">Membrane</keyword>
<organism evidence="4 5">
    <name type="scientific">Holothuria leucospilota</name>
    <name type="common">Black long sea cucumber</name>
    <name type="synonym">Mertensiothuria leucospilota</name>
    <dbReference type="NCBI Taxonomy" id="206669"/>
    <lineage>
        <taxon>Eukaryota</taxon>
        <taxon>Metazoa</taxon>
        <taxon>Echinodermata</taxon>
        <taxon>Eleutherozoa</taxon>
        <taxon>Echinozoa</taxon>
        <taxon>Holothuroidea</taxon>
        <taxon>Aspidochirotacea</taxon>
        <taxon>Aspidochirotida</taxon>
        <taxon>Holothuriidae</taxon>
        <taxon>Holothuria</taxon>
    </lineage>
</organism>
<evidence type="ECO:0000256" key="2">
    <source>
        <dbReference type="SAM" id="Phobius"/>
    </source>
</evidence>
<dbReference type="Proteomes" id="UP001152320">
    <property type="component" value="Chromosome 2"/>
</dbReference>
<feature type="transmembrane region" description="Helical" evidence="2">
    <location>
        <begin position="546"/>
        <end position="572"/>
    </location>
</feature>